<evidence type="ECO:0000313" key="2">
    <source>
        <dbReference type="Proteomes" id="UP000003081"/>
    </source>
</evidence>
<protein>
    <submittedName>
        <fullName evidence="1">Uncharacterized protein</fullName>
    </submittedName>
</protein>
<reference evidence="1 2" key="1">
    <citation type="submission" date="2009-08" db="EMBL/GenBank/DDBJ databases">
        <authorList>
            <person name="Shrivastava S."/>
            <person name="Brinkac L.B."/>
            <person name="Brown J.L."/>
            <person name="Bruce D.B."/>
            <person name="Detter C."/>
            <person name="Green L.D."/>
            <person name="Munk C.A."/>
            <person name="Rogers Y.C."/>
            <person name="Tapia R."/>
            <person name="Sims D.R."/>
            <person name="Smith L.A."/>
            <person name="Smith T.J."/>
            <person name="Sutton G."/>
            <person name="Brettin T."/>
        </authorList>
    </citation>
    <scope>NUCLEOTIDE SEQUENCE [LARGE SCALE GENOMIC DNA]</scope>
    <source>
        <strain evidence="2">E4 str. BoNT E BL5262</strain>
    </source>
</reference>
<gene>
    <name evidence="1" type="ORF">CLP_0016</name>
</gene>
<keyword evidence="2" id="KW-1185">Reference proteome</keyword>
<organism evidence="1 2">
    <name type="scientific">Clostridium butyricum E4 str. BoNT E BL5262</name>
    <dbReference type="NCBI Taxonomy" id="632245"/>
    <lineage>
        <taxon>Bacteria</taxon>
        <taxon>Bacillati</taxon>
        <taxon>Bacillota</taxon>
        <taxon>Clostridia</taxon>
        <taxon>Eubacteriales</taxon>
        <taxon>Clostridiaceae</taxon>
        <taxon>Clostridium</taxon>
    </lineage>
</organism>
<sequence>MKEYVKTTRIYVYILQLTIDSLELSIKVKILAEFLKLYAE</sequence>
<dbReference type="HOGENOM" id="CLU_3287276_0_0_9"/>
<dbReference type="EMBL" id="ACOM01000007">
    <property type="protein sequence ID" value="EEP52800.1"/>
    <property type="molecule type" value="Genomic_DNA"/>
</dbReference>
<evidence type="ECO:0000313" key="1">
    <source>
        <dbReference type="EMBL" id="EEP52800.1"/>
    </source>
</evidence>
<accession>C4ILI8</accession>
<name>C4ILI8_CLOBU</name>
<dbReference type="AlphaFoldDB" id="C4ILI8"/>
<proteinExistence type="predicted"/>
<dbReference type="Proteomes" id="UP000003081">
    <property type="component" value="Unassembled WGS sequence"/>
</dbReference>
<comment type="caution">
    <text evidence="1">The sequence shown here is derived from an EMBL/GenBank/DDBJ whole genome shotgun (WGS) entry which is preliminary data.</text>
</comment>